<dbReference type="Pfam" id="PF24027">
    <property type="entry name" value="DUF7338"/>
    <property type="match status" value="1"/>
</dbReference>
<proteinExistence type="predicted"/>
<keyword evidence="1" id="KW-0812">Transmembrane</keyword>
<dbReference type="Proteomes" id="UP000400981">
    <property type="component" value="Unassembled WGS sequence"/>
</dbReference>
<dbReference type="AlphaFoldDB" id="A0A5E4SJI9"/>
<name>A0A5E4SJI9_9BURK</name>
<organism evidence="2 3">
    <name type="scientific">Pandoraea eparura</name>
    <dbReference type="NCBI Taxonomy" id="2508291"/>
    <lineage>
        <taxon>Bacteria</taxon>
        <taxon>Pseudomonadati</taxon>
        <taxon>Pseudomonadota</taxon>
        <taxon>Betaproteobacteria</taxon>
        <taxon>Burkholderiales</taxon>
        <taxon>Burkholderiaceae</taxon>
        <taxon>Pandoraea</taxon>
    </lineage>
</organism>
<keyword evidence="1" id="KW-0472">Membrane</keyword>
<evidence type="ECO:0000256" key="1">
    <source>
        <dbReference type="SAM" id="Phobius"/>
    </source>
</evidence>
<reference evidence="2 3" key="1">
    <citation type="submission" date="2019-08" db="EMBL/GenBank/DDBJ databases">
        <authorList>
            <person name="Peeters C."/>
        </authorList>
    </citation>
    <scope>NUCLEOTIDE SEQUENCE [LARGE SCALE GENOMIC DNA]</scope>
    <source>
        <strain evidence="2 3">LMG 31012</strain>
    </source>
</reference>
<dbReference type="OrthoDB" id="8942901at2"/>
<evidence type="ECO:0000313" key="3">
    <source>
        <dbReference type="Proteomes" id="UP000400981"/>
    </source>
</evidence>
<dbReference type="RefSeq" id="WP_150588127.1">
    <property type="nucleotide sequence ID" value="NZ_CABPSH010000002.1"/>
</dbReference>
<keyword evidence="1" id="KW-1133">Transmembrane helix</keyword>
<feature type="transmembrane region" description="Helical" evidence="1">
    <location>
        <begin position="12"/>
        <end position="32"/>
    </location>
</feature>
<protein>
    <submittedName>
        <fullName evidence="2">Uncharacterized protein</fullName>
    </submittedName>
</protein>
<keyword evidence="3" id="KW-1185">Reference proteome</keyword>
<sequence length="173" mass="20495">MWILLYPMCVTASLTATMIAVIAVNWWVPLLADEAGNLPRRLRWFQTFDATLDAGWLDGYLDPSWGSTPWRRYWARVWWLNRNPAYGFDYAVGLTFDASEWRVVKYVERDDLVLFIAFGRGFNFYYEGPLGQYKLGWKAWNRWDGKGWDATNWEAFERIPVCFTVNPFRRRPA</sequence>
<dbReference type="EMBL" id="CABPSH010000002">
    <property type="protein sequence ID" value="VVD76086.1"/>
    <property type="molecule type" value="Genomic_DNA"/>
</dbReference>
<evidence type="ECO:0000313" key="2">
    <source>
        <dbReference type="EMBL" id="VVD76086.1"/>
    </source>
</evidence>
<accession>A0A5E4SJI9</accession>
<gene>
    <name evidence="2" type="ORF">PEP31012_00848</name>
</gene>
<dbReference type="InterPro" id="IPR055762">
    <property type="entry name" value="DUF7338"/>
</dbReference>